<accession>A0A077FGY4</accession>
<dbReference type="OrthoDB" id="7063376at2"/>
<dbReference type="KEGG" id="palk:PSAKL28_46100"/>
<dbReference type="HOGENOM" id="CLU_159999_2_0_6"/>
<dbReference type="InterPro" id="IPR045508">
    <property type="entry name" value="DUF6482"/>
</dbReference>
<evidence type="ECO:0000313" key="1">
    <source>
        <dbReference type="EMBL" id="AIL63750.1"/>
    </source>
</evidence>
<dbReference type="EMBL" id="CP046621">
    <property type="protein sequence ID" value="QGW79386.1"/>
    <property type="molecule type" value="Genomic_DNA"/>
</dbReference>
<sequence>MNLQQLNTEAKAGHVEELNLIALEGGDFIIEARVKGHAHPLDDKHGQRVKVHSVVDAQRLLNGLPAVPVHMVHWSMDDEMCGAGSAGDGDLKIPMPRRSAW</sequence>
<dbReference type="RefSeq" id="WP_038614808.1">
    <property type="nucleotide sequence ID" value="NZ_CP009048.1"/>
</dbReference>
<name>A0A077FGY4_9PSED</name>
<proteinExistence type="predicted"/>
<keyword evidence="4" id="KW-1185">Reference proteome</keyword>
<gene>
    <name evidence="2" type="ORF">GPJ81_22695</name>
    <name evidence="1" type="ORF">PSAKL28_46100</name>
</gene>
<dbReference type="Proteomes" id="UP000028931">
    <property type="component" value="Chromosome"/>
</dbReference>
<dbReference type="Pfam" id="PF20090">
    <property type="entry name" value="DUF6482"/>
    <property type="match status" value="1"/>
</dbReference>
<reference evidence="2" key="2">
    <citation type="submission" date="2019-12" db="EMBL/GenBank/DDBJ databases">
        <title>Hybrid Genome Assemblies of two High G+C Isolates from Undergraduate Microbiology Courses.</title>
        <authorList>
            <person name="Ne Ville C.J."/>
            <person name="Enright D."/>
            <person name="Hernandez I."/>
            <person name="Dodsworth J."/>
            <person name="Orwin P.M."/>
        </authorList>
    </citation>
    <scope>NUCLEOTIDE SEQUENCE [LARGE SCALE GENOMIC DNA]</scope>
    <source>
        <strain evidence="2">Neo</strain>
    </source>
</reference>
<dbReference type="Proteomes" id="UP000426235">
    <property type="component" value="Chromosome"/>
</dbReference>
<dbReference type="AlphaFoldDB" id="A0A077FGY4"/>
<reference evidence="1" key="1">
    <citation type="submission" date="2014-07" db="EMBL/GenBank/DDBJ databases">
        <authorList>
            <person name="Lee K."/>
            <person name="Lim J.Y."/>
            <person name="Hwang I."/>
        </authorList>
    </citation>
    <scope>NUCLEOTIDE SEQUENCE [LARGE SCALE GENOMIC DNA]</scope>
    <source>
        <strain evidence="1">KL28</strain>
    </source>
</reference>
<dbReference type="eggNOG" id="ENOG5032XHQ">
    <property type="taxonomic scope" value="Bacteria"/>
</dbReference>
<evidence type="ECO:0000313" key="3">
    <source>
        <dbReference type="Proteomes" id="UP000028931"/>
    </source>
</evidence>
<dbReference type="EMBL" id="CP009048">
    <property type="protein sequence ID" value="AIL63750.1"/>
    <property type="molecule type" value="Genomic_DNA"/>
</dbReference>
<organism evidence="1 3">
    <name type="scientific">Pseudomonas alkylphenolica</name>
    <dbReference type="NCBI Taxonomy" id="237609"/>
    <lineage>
        <taxon>Bacteria</taxon>
        <taxon>Pseudomonadati</taxon>
        <taxon>Pseudomonadota</taxon>
        <taxon>Gammaproteobacteria</taxon>
        <taxon>Pseudomonadales</taxon>
        <taxon>Pseudomonadaceae</taxon>
        <taxon>Pseudomonas</taxon>
    </lineage>
</organism>
<evidence type="ECO:0000313" key="4">
    <source>
        <dbReference type="Proteomes" id="UP000426235"/>
    </source>
</evidence>
<protein>
    <submittedName>
        <fullName evidence="2">Cation transporter</fullName>
    </submittedName>
</protein>
<evidence type="ECO:0000313" key="2">
    <source>
        <dbReference type="EMBL" id="QGW79386.1"/>
    </source>
</evidence>